<evidence type="ECO:0000256" key="1">
    <source>
        <dbReference type="SAM" id="MobiDB-lite"/>
    </source>
</evidence>
<evidence type="ECO:0000313" key="3">
    <source>
        <dbReference type="EMBL" id="KAF2735677.1"/>
    </source>
</evidence>
<name>A0A9P4QXW8_9PLEO</name>
<evidence type="ECO:0008006" key="5">
    <source>
        <dbReference type="Google" id="ProtNLM"/>
    </source>
</evidence>
<feature type="signal peptide" evidence="2">
    <location>
        <begin position="1"/>
        <end position="18"/>
    </location>
</feature>
<feature type="compositionally biased region" description="Polar residues" evidence="1">
    <location>
        <begin position="389"/>
        <end position="419"/>
    </location>
</feature>
<proteinExistence type="predicted"/>
<dbReference type="PANTHER" id="PTHR36578">
    <property type="entry name" value="CHROMOSOME 15, WHOLE GENOME SHOTGUN SEQUENCE"/>
    <property type="match status" value="1"/>
</dbReference>
<accession>A0A9P4QXW8</accession>
<organism evidence="3 4">
    <name type="scientific">Polyplosphaeria fusca</name>
    <dbReference type="NCBI Taxonomy" id="682080"/>
    <lineage>
        <taxon>Eukaryota</taxon>
        <taxon>Fungi</taxon>
        <taxon>Dikarya</taxon>
        <taxon>Ascomycota</taxon>
        <taxon>Pezizomycotina</taxon>
        <taxon>Dothideomycetes</taxon>
        <taxon>Pleosporomycetidae</taxon>
        <taxon>Pleosporales</taxon>
        <taxon>Tetraplosphaeriaceae</taxon>
        <taxon>Polyplosphaeria</taxon>
    </lineage>
</organism>
<protein>
    <recommendedName>
        <fullName evidence="5">Apple domain-containing protein</fullName>
    </recommendedName>
</protein>
<evidence type="ECO:0000313" key="4">
    <source>
        <dbReference type="Proteomes" id="UP000799444"/>
    </source>
</evidence>
<dbReference type="AlphaFoldDB" id="A0A9P4QXW8"/>
<keyword evidence="4" id="KW-1185">Reference proteome</keyword>
<dbReference type="PANTHER" id="PTHR36578:SF1">
    <property type="entry name" value="APPLE DOMAIN-CONTAINING PROTEIN"/>
    <property type="match status" value="1"/>
</dbReference>
<reference evidence="3" key="1">
    <citation type="journal article" date="2020" name="Stud. Mycol.">
        <title>101 Dothideomycetes genomes: a test case for predicting lifestyles and emergence of pathogens.</title>
        <authorList>
            <person name="Haridas S."/>
            <person name="Albert R."/>
            <person name="Binder M."/>
            <person name="Bloem J."/>
            <person name="Labutti K."/>
            <person name="Salamov A."/>
            <person name="Andreopoulos B."/>
            <person name="Baker S."/>
            <person name="Barry K."/>
            <person name="Bills G."/>
            <person name="Bluhm B."/>
            <person name="Cannon C."/>
            <person name="Castanera R."/>
            <person name="Culley D."/>
            <person name="Daum C."/>
            <person name="Ezra D."/>
            <person name="Gonzalez J."/>
            <person name="Henrissat B."/>
            <person name="Kuo A."/>
            <person name="Liang C."/>
            <person name="Lipzen A."/>
            <person name="Lutzoni F."/>
            <person name="Magnuson J."/>
            <person name="Mondo S."/>
            <person name="Nolan M."/>
            <person name="Ohm R."/>
            <person name="Pangilinan J."/>
            <person name="Park H.-J."/>
            <person name="Ramirez L."/>
            <person name="Alfaro M."/>
            <person name="Sun H."/>
            <person name="Tritt A."/>
            <person name="Yoshinaga Y."/>
            <person name="Zwiers L.-H."/>
            <person name="Turgeon B."/>
            <person name="Goodwin S."/>
            <person name="Spatafora J."/>
            <person name="Crous P."/>
            <person name="Grigoriev I."/>
        </authorList>
    </citation>
    <scope>NUCLEOTIDE SEQUENCE</scope>
    <source>
        <strain evidence="3">CBS 125425</strain>
    </source>
</reference>
<feature type="region of interest" description="Disordered" evidence="1">
    <location>
        <begin position="21"/>
        <end position="43"/>
    </location>
</feature>
<comment type="caution">
    <text evidence="3">The sequence shown here is derived from an EMBL/GenBank/DDBJ whole genome shotgun (WGS) entry which is preliminary data.</text>
</comment>
<dbReference type="Proteomes" id="UP000799444">
    <property type="component" value="Unassembled WGS sequence"/>
</dbReference>
<dbReference type="OrthoDB" id="3783962at2759"/>
<sequence length="444" mass="47266">MLPTRLFAFLGAAALVSAQSSTSDPVSSSSCAPMPTGKGPVPSPDSALAFETYAPFASAATGAPIPTGYKQTFKNLQAASTADDYLGYVSMDSYDVSNCTAQCTAKKGCEAVNIYFERDPTLALSPECPNPPSTTFIKCVFWGGPVMKSNTNNNGTTYLTNGFEVIIAGSNGYVNETVKVSQGSRPTCASVLPYASPLIRPFLRVLPAALQLFSFTGAQASTPAPTHPSFVEQPILYPTGDTLITPGSIYTIQWKANTAFSNITLELWDKTSWGYSRDFGELCYHWVNPFCGTIGSHLPNTGSFEWHVPQPGSDFPRGDRVFWIKMYVDDYIKPEIGNNDPVLSYSQNFGFAPEPGQNISATDTSTTTPTPIIESSPSQITVTVYDGPSAQSMGGTPATVSSTATGTPTSVQDHHNTTASPSQGLGYKVGQAFPAAFLLFLALL</sequence>
<gene>
    <name evidence="3" type="ORF">EJ04DRAFT_563183</name>
</gene>
<feature type="chain" id="PRO_5040325611" description="Apple domain-containing protein" evidence="2">
    <location>
        <begin position="19"/>
        <end position="444"/>
    </location>
</feature>
<feature type="compositionally biased region" description="Low complexity" evidence="1">
    <location>
        <begin position="21"/>
        <end position="30"/>
    </location>
</feature>
<evidence type="ECO:0000256" key="2">
    <source>
        <dbReference type="SAM" id="SignalP"/>
    </source>
</evidence>
<keyword evidence="2" id="KW-0732">Signal</keyword>
<dbReference type="EMBL" id="ML996133">
    <property type="protein sequence ID" value="KAF2735677.1"/>
    <property type="molecule type" value="Genomic_DNA"/>
</dbReference>
<feature type="region of interest" description="Disordered" evidence="1">
    <location>
        <begin position="388"/>
        <end position="419"/>
    </location>
</feature>